<gene>
    <name evidence="2" type="ORF">PFMC_03639</name>
</gene>
<sequence length="728" mass="86429">MAQNNKNRLLILNDVKNYYNKIFTSEVLISLQKDIKLEDLMFSYNYYSHLIYENNNVDEVYVIPSDYLNSDDDLDYNINDNNELTCFLLRREERRNKSKANYRYSNDEMINYFDPLTSEEEFEEKIEKTFEFLNNLLLSIDVGNNDMNNNHLDGSNSSNKLHLINQICINLNVRKEDDNIYKLCNIQVDRSQINQITLIIIAYIITSIFKLSMGRKLIFSNKNINNMLFRTLHLQNIYIQIYTMKNLKKYIVEDAEFCDIVHLKMIKVCLFSKSLCSFNRANHILLLLLREKKNYSHDIFDFYFLRKLKYSLEHSDNIERLRLLDFITDCINVTNDENVCNLFKLKVKSSQNKTAFSKNENTNVNNNNNNNNNNNSYSNNNNGINVDISQLYNTDIQLKLDKQFNRYCDESDDEDIYTDNIIFSQIHGLKDIMNKHNYKIKDIYLMIRINLFKYLHMIYLKDDLLLKINVLEIYSKLVQNIQYCDGLHWENCYFLYNVLYDLKEKDDYILHLSIMNSLISYSFINESVLLYLISAHSNILIKIILQYIDNKESDVEKLIVGIKAFGFFFSYKESSNLLLNLNKNAHLVVINHISTHSNTNVLLHAINIWLKILISKPMDDIWFKNIIHSILLEKIILILKEIDDNNIQTNIFKLLHLMIPYDIATTILNEQWIIKSLHDEFENKAYDLKISRHKFFVALYQHNKDIISNNAYADNLIRNFIEATPKRY</sequence>
<accession>A0A024X5B2</accession>
<reference evidence="2 3" key="2">
    <citation type="submission" date="2013-02" db="EMBL/GenBank/DDBJ databases">
        <title>The Genome Sequence of Plasmodium falciparum CAMP/Malaysia.</title>
        <authorList>
            <consortium name="The Broad Institute Genome Sequencing Platform"/>
            <consortium name="The Broad Institute Genome Sequencing Center for Infectious Disease"/>
            <person name="Neafsey D."/>
            <person name="Cheeseman I."/>
            <person name="Volkman S."/>
            <person name="Adams J."/>
            <person name="Walker B."/>
            <person name="Young S.K."/>
            <person name="Zeng Q."/>
            <person name="Gargeya S."/>
            <person name="Fitzgerald M."/>
            <person name="Haas B."/>
            <person name="Abouelleil A."/>
            <person name="Alvarado L."/>
            <person name="Arachchi H.M."/>
            <person name="Berlin A.M."/>
            <person name="Chapman S.B."/>
            <person name="Dewar J."/>
            <person name="Goldberg J."/>
            <person name="Griggs A."/>
            <person name="Gujja S."/>
            <person name="Hansen M."/>
            <person name="Howarth C."/>
            <person name="Imamovic A."/>
            <person name="Larimer J."/>
            <person name="McCowan C."/>
            <person name="Murphy C."/>
            <person name="Neiman D."/>
            <person name="Pearson M."/>
            <person name="Priest M."/>
            <person name="Roberts A."/>
            <person name="Saif S."/>
            <person name="Shea T."/>
            <person name="Sisk P."/>
            <person name="Sykes S."/>
            <person name="Wortman J."/>
            <person name="Nusbaum C."/>
            <person name="Birren B."/>
        </authorList>
    </citation>
    <scope>NUCLEOTIDE SEQUENCE [LARGE SCALE GENOMIC DNA]</scope>
    <source>
        <strain evidence="2 3">CAMP/Malaysia</strain>
    </source>
</reference>
<evidence type="ECO:0000256" key="1">
    <source>
        <dbReference type="SAM" id="MobiDB-lite"/>
    </source>
</evidence>
<feature type="region of interest" description="Disordered" evidence="1">
    <location>
        <begin position="356"/>
        <end position="379"/>
    </location>
</feature>
<evidence type="ECO:0000313" key="3">
    <source>
        <dbReference type="Proteomes" id="UP000030694"/>
    </source>
</evidence>
<protein>
    <submittedName>
        <fullName evidence="2">Uncharacterized protein</fullName>
    </submittedName>
</protein>
<dbReference type="EMBL" id="KI927529">
    <property type="protein sequence ID" value="ETW60358.1"/>
    <property type="molecule type" value="Genomic_DNA"/>
</dbReference>
<dbReference type="OMA" id="IYIQIFT"/>
<dbReference type="OrthoDB" id="376330at2759"/>
<proteinExistence type="predicted"/>
<reference evidence="2 3" key="1">
    <citation type="submission" date="2013-02" db="EMBL/GenBank/DDBJ databases">
        <title>The Genome Annotation of Plasmodium falciparum CAMP/Malaysia.</title>
        <authorList>
            <consortium name="The Broad Institute Genome Sequencing Platform"/>
            <consortium name="The Broad Institute Genome Sequencing Center for Infectious Disease"/>
            <person name="Neafsey D."/>
            <person name="Hoffman S."/>
            <person name="Volkman S."/>
            <person name="Rosenthal P."/>
            <person name="Walker B."/>
            <person name="Young S.K."/>
            <person name="Zeng Q."/>
            <person name="Gargeya S."/>
            <person name="Fitzgerald M."/>
            <person name="Haas B."/>
            <person name="Abouelleil A."/>
            <person name="Allen A.W."/>
            <person name="Alvarado L."/>
            <person name="Arachchi H.M."/>
            <person name="Berlin A.M."/>
            <person name="Chapman S.B."/>
            <person name="Gainer-Dewar J."/>
            <person name="Goldberg J."/>
            <person name="Griggs A."/>
            <person name="Gujja S."/>
            <person name="Hansen M."/>
            <person name="Howarth C."/>
            <person name="Imamovic A."/>
            <person name="Ireland A."/>
            <person name="Larimer J."/>
            <person name="McCowan C."/>
            <person name="Murphy C."/>
            <person name="Pearson M."/>
            <person name="Poon T.W."/>
            <person name="Priest M."/>
            <person name="Roberts A."/>
            <person name="Saif S."/>
            <person name="Shea T."/>
            <person name="Sisk P."/>
            <person name="Sykes S."/>
            <person name="Wortman J."/>
            <person name="Nusbaum C."/>
            <person name="Birren B."/>
        </authorList>
    </citation>
    <scope>NUCLEOTIDE SEQUENCE [LARGE SCALE GENOMIC DNA]</scope>
    <source>
        <strain evidence="2 3">CAMP/Malaysia</strain>
    </source>
</reference>
<dbReference type="AlphaFoldDB" id="A0A024X5B2"/>
<dbReference type="Proteomes" id="UP000030694">
    <property type="component" value="Unassembled WGS sequence"/>
</dbReference>
<name>A0A024X5B2_PLAFC</name>
<organism evidence="2 3">
    <name type="scientific">Plasmodium falciparum (isolate Camp / Malaysia)</name>
    <dbReference type="NCBI Taxonomy" id="5835"/>
    <lineage>
        <taxon>Eukaryota</taxon>
        <taxon>Sar</taxon>
        <taxon>Alveolata</taxon>
        <taxon>Apicomplexa</taxon>
        <taxon>Aconoidasida</taxon>
        <taxon>Haemosporida</taxon>
        <taxon>Plasmodiidae</taxon>
        <taxon>Plasmodium</taxon>
        <taxon>Plasmodium (Laverania)</taxon>
    </lineage>
</organism>
<evidence type="ECO:0000313" key="2">
    <source>
        <dbReference type="EMBL" id="ETW60358.1"/>
    </source>
</evidence>
<feature type="compositionally biased region" description="Low complexity" evidence="1">
    <location>
        <begin position="359"/>
        <end position="379"/>
    </location>
</feature>